<feature type="transmembrane region" description="Helical" evidence="1">
    <location>
        <begin position="199"/>
        <end position="219"/>
    </location>
</feature>
<feature type="transmembrane region" description="Helical" evidence="1">
    <location>
        <begin position="117"/>
        <end position="135"/>
    </location>
</feature>
<feature type="transmembrane region" description="Helical" evidence="1">
    <location>
        <begin position="30"/>
        <end position="48"/>
    </location>
</feature>
<feature type="transmembrane region" description="Helical" evidence="1">
    <location>
        <begin position="60"/>
        <end position="79"/>
    </location>
</feature>
<keyword evidence="1" id="KW-0812">Transmembrane</keyword>
<protein>
    <recommendedName>
        <fullName evidence="4">Ceramidase</fullName>
    </recommendedName>
</protein>
<name>A0ABW3NP43_9FLAO</name>
<feature type="transmembrane region" description="Helical" evidence="1">
    <location>
        <begin position="141"/>
        <end position="161"/>
    </location>
</feature>
<comment type="caution">
    <text evidence="2">The sequence shown here is derived from an EMBL/GenBank/DDBJ whole genome shotgun (WGS) entry which is preliminary data.</text>
</comment>
<accession>A0ABW3NP43</accession>
<dbReference type="EMBL" id="JBHTLI010000001">
    <property type="protein sequence ID" value="MFD1094649.1"/>
    <property type="molecule type" value="Genomic_DNA"/>
</dbReference>
<evidence type="ECO:0008006" key="4">
    <source>
        <dbReference type="Google" id="ProtNLM"/>
    </source>
</evidence>
<keyword evidence="3" id="KW-1185">Reference proteome</keyword>
<feature type="transmembrane region" description="Helical" evidence="1">
    <location>
        <begin position="170"/>
        <end position="187"/>
    </location>
</feature>
<evidence type="ECO:0000313" key="3">
    <source>
        <dbReference type="Proteomes" id="UP001597131"/>
    </source>
</evidence>
<feature type="transmembrane region" description="Helical" evidence="1">
    <location>
        <begin position="85"/>
        <end position="105"/>
    </location>
</feature>
<keyword evidence="1" id="KW-1133">Transmembrane helix</keyword>
<organism evidence="2 3">
    <name type="scientific">Salegentibacter chungangensis</name>
    <dbReference type="NCBI Taxonomy" id="1335724"/>
    <lineage>
        <taxon>Bacteria</taxon>
        <taxon>Pseudomonadati</taxon>
        <taxon>Bacteroidota</taxon>
        <taxon>Flavobacteriia</taxon>
        <taxon>Flavobacteriales</taxon>
        <taxon>Flavobacteriaceae</taxon>
        <taxon>Salegentibacter</taxon>
    </lineage>
</organism>
<evidence type="ECO:0000313" key="2">
    <source>
        <dbReference type="EMBL" id="MFD1094649.1"/>
    </source>
</evidence>
<dbReference type="Proteomes" id="UP001597131">
    <property type="component" value="Unassembled WGS sequence"/>
</dbReference>
<dbReference type="RefSeq" id="WP_380742666.1">
    <property type="nucleotide sequence ID" value="NZ_JBHTLI010000001.1"/>
</dbReference>
<evidence type="ECO:0000256" key="1">
    <source>
        <dbReference type="SAM" id="Phobius"/>
    </source>
</evidence>
<gene>
    <name evidence="2" type="ORF">ACFQ3Q_02710</name>
</gene>
<proteinExistence type="predicted"/>
<reference evidence="3" key="1">
    <citation type="journal article" date="2019" name="Int. J. Syst. Evol. Microbiol.">
        <title>The Global Catalogue of Microorganisms (GCM) 10K type strain sequencing project: providing services to taxonomists for standard genome sequencing and annotation.</title>
        <authorList>
            <consortium name="The Broad Institute Genomics Platform"/>
            <consortium name="The Broad Institute Genome Sequencing Center for Infectious Disease"/>
            <person name="Wu L."/>
            <person name="Ma J."/>
        </authorList>
    </citation>
    <scope>NUCLEOTIDE SEQUENCE [LARGE SCALE GENOMIC DNA]</scope>
    <source>
        <strain evidence="3">CCUG 64793</strain>
    </source>
</reference>
<keyword evidence="1" id="KW-0472">Membrane</keyword>
<sequence>MNALLLLASFPNDSGPIYQETLQGRFPVEPFNTFSNFFFLAIVIYFSFKVYKDFSRHRFLGFSLPILLIGFTGGTIYHATRSHEIWLLLDWVPILVLCLAVSVYFTLRVNLKRRYKSLLIAIVLLLVFGIRLIPFPSNLEISVNYIGTALGLLLPMFTYIYRTHFRHSRLVLLAILSFSLALAFRLLDRLVYFLPMGSHWLWHSFGALSVFFIIYYIYLDKTEIKSA</sequence>